<evidence type="ECO:0000313" key="2">
    <source>
        <dbReference type="Proteomes" id="UP000294823"/>
    </source>
</evidence>
<dbReference type="SUPFAM" id="SSF56235">
    <property type="entry name" value="N-terminal nucleophile aminohydrolases (Ntn hydrolases)"/>
    <property type="match status" value="1"/>
</dbReference>
<reference evidence="1 2" key="1">
    <citation type="submission" date="2019-03" db="EMBL/GenBank/DDBJ databases">
        <title>Halomonas marinisediminis sp. nov., a moderately halophilic bacterium isolated from the Bohai Gulf.</title>
        <authorList>
            <person name="Ji X."/>
        </authorList>
    </citation>
    <scope>NUCLEOTIDE SEQUENCE [LARGE SCALE GENOMIC DNA]</scope>
    <source>
        <strain evidence="1 2">204</strain>
    </source>
</reference>
<feature type="non-terminal residue" evidence="1">
    <location>
        <position position="1"/>
    </location>
</feature>
<keyword evidence="2" id="KW-1185">Reference proteome</keyword>
<dbReference type="Gene3D" id="2.30.120.10">
    <property type="match status" value="1"/>
</dbReference>
<organism evidence="1 2">
    <name type="scientific">Halomonas marinisediminis</name>
    <dbReference type="NCBI Taxonomy" id="2546095"/>
    <lineage>
        <taxon>Bacteria</taxon>
        <taxon>Pseudomonadati</taxon>
        <taxon>Pseudomonadota</taxon>
        <taxon>Gammaproteobacteria</taxon>
        <taxon>Oceanospirillales</taxon>
        <taxon>Halomonadaceae</taxon>
        <taxon>Halomonas</taxon>
    </lineage>
</organism>
<feature type="non-terminal residue" evidence="1">
    <location>
        <position position="92"/>
    </location>
</feature>
<gene>
    <name evidence="1" type="ORF">E0702_17100</name>
</gene>
<dbReference type="EMBL" id="SLTR01000386">
    <property type="protein sequence ID" value="TDA86282.1"/>
    <property type="molecule type" value="Genomic_DNA"/>
</dbReference>
<dbReference type="Pfam" id="PF01804">
    <property type="entry name" value="Penicil_amidase"/>
    <property type="match status" value="1"/>
</dbReference>
<comment type="caution">
    <text evidence="1">The sequence shown here is derived from an EMBL/GenBank/DDBJ whole genome shotgun (WGS) entry which is preliminary data.</text>
</comment>
<dbReference type="PANTHER" id="PTHR34218:SF5">
    <property type="entry name" value="PENICILLIN ACYLASE FAMILY PROTEIN"/>
    <property type="match status" value="1"/>
</dbReference>
<dbReference type="InterPro" id="IPR002692">
    <property type="entry name" value="S45"/>
</dbReference>
<dbReference type="InterPro" id="IPR043146">
    <property type="entry name" value="Penicillin_amidase_N_B-knob"/>
</dbReference>
<accession>A0ABY2D2M3</accession>
<evidence type="ECO:0000313" key="1">
    <source>
        <dbReference type="EMBL" id="TDA86282.1"/>
    </source>
</evidence>
<protein>
    <submittedName>
        <fullName evidence="1">Penicillin acylase family protein</fullName>
    </submittedName>
</protein>
<name>A0ABY2D2M3_9GAMM</name>
<dbReference type="InterPro" id="IPR029055">
    <property type="entry name" value="Ntn_hydrolases_N"/>
</dbReference>
<dbReference type="PANTHER" id="PTHR34218">
    <property type="entry name" value="PEPTIDASE S45 PENICILLIN AMIDASE"/>
    <property type="match status" value="1"/>
</dbReference>
<sequence>PFIGSNSWVIGAKKTKKGKVILANDPHIKFGQPSVWYQSHIKTPNYEMYGYNLALTPFPLLAHNRDYAYGITMFENDDVDFYFEINNPENEN</sequence>
<dbReference type="Proteomes" id="UP000294823">
    <property type="component" value="Unassembled WGS sequence"/>
</dbReference>
<dbReference type="Gene3D" id="3.60.20.10">
    <property type="entry name" value="Glutamine Phosphoribosylpyrophosphate, subunit 1, domain 1"/>
    <property type="match status" value="1"/>
</dbReference>
<proteinExistence type="predicted"/>